<proteinExistence type="predicted"/>
<protein>
    <recommendedName>
        <fullName evidence="4">DNA modification methylase</fullName>
    </recommendedName>
</protein>
<sequence length="160" mass="16626">MRVRPGRRAVAAALGAALVLGALTGCTFITPQATTVHYDASDGIGATVGDLQVRNALLLTADGTTGSLLINLDNPTKYGVQVKVQYENADKAKVDDTVYVNAGSVASFGGQDSDRILLTGIDAPAGSLFPVFIQYGDVTGKQLWVPVLDGSMSQYAPLVP</sequence>
<gene>
    <name evidence="2" type="ORF">GCM10022239_07790</name>
</gene>
<dbReference type="Proteomes" id="UP001501004">
    <property type="component" value="Unassembled WGS sequence"/>
</dbReference>
<evidence type="ECO:0000313" key="2">
    <source>
        <dbReference type="EMBL" id="GAA3734084.1"/>
    </source>
</evidence>
<dbReference type="RefSeq" id="WP_344753907.1">
    <property type="nucleotide sequence ID" value="NZ_BAABAE010000002.1"/>
</dbReference>
<comment type="caution">
    <text evidence="2">The sequence shown here is derived from an EMBL/GenBank/DDBJ whole genome shotgun (WGS) entry which is preliminary data.</text>
</comment>
<name>A0ABP7FET6_9MICO</name>
<keyword evidence="1" id="KW-0732">Signal</keyword>
<feature type="signal peptide" evidence="1">
    <location>
        <begin position="1"/>
        <end position="24"/>
    </location>
</feature>
<evidence type="ECO:0000256" key="1">
    <source>
        <dbReference type="SAM" id="SignalP"/>
    </source>
</evidence>
<reference evidence="3" key="1">
    <citation type="journal article" date="2019" name="Int. J. Syst. Evol. Microbiol.">
        <title>The Global Catalogue of Microorganisms (GCM) 10K type strain sequencing project: providing services to taxonomists for standard genome sequencing and annotation.</title>
        <authorList>
            <consortium name="The Broad Institute Genomics Platform"/>
            <consortium name="The Broad Institute Genome Sequencing Center for Infectious Disease"/>
            <person name="Wu L."/>
            <person name="Ma J."/>
        </authorList>
    </citation>
    <scope>NUCLEOTIDE SEQUENCE [LARGE SCALE GENOMIC DNA]</scope>
    <source>
        <strain evidence="3">JCM 16949</strain>
    </source>
</reference>
<evidence type="ECO:0000313" key="3">
    <source>
        <dbReference type="Proteomes" id="UP001501004"/>
    </source>
</evidence>
<accession>A0ABP7FET6</accession>
<feature type="chain" id="PRO_5045433958" description="DNA modification methylase" evidence="1">
    <location>
        <begin position="25"/>
        <end position="160"/>
    </location>
</feature>
<keyword evidence="3" id="KW-1185">Reference proteome</keyword>
<evidence type="ECO:0008006" key="4">
    <source>
        <dbReference type="Google" id="ProtNLM"/>
    </source>
</evidence>
<dbReference type="EMBL" id="BAABAE010000002">
    <property type="protein sequence ID" value="GAA3734084.1"/>
    <property type="molecule type" value="Genomic_DNA"/>
</dbReference>
<dbReference type="PROSITE" id="PS51257">
    <property type="entry name" value="PROKAR_LIPOPROTEIN"/>
    <property type="match status" value="1"/>
</dbReference>
<organism evidence="2 3">
    <name type="scientific">Leifsonella bigeumensis</name>
    <dbReference type="NCBI Taxonomy" id="433643"/>
    <lineage>
        <taxon>Bacteria</taxon>
        <taxon>Bacillati</taxon>
        <taxon>Actinomycetota</taxon>
        <taxon>Actinomycetes</taxon>
        <taxon>Micrococcales</taxon>
        <taxon>Microbacteriaceae</taxon>
        <taxon>Leifsonella</taxon>
    </lineage>
</organism>